<dbReference type="AlphaFoldDB" id="A0A7X0RDW0"/>
<name>A0A7X0RDW0_9ACTN</name>
<reference evidence="2 3" key="1">
    <citation type="submission" date="2020-08" db="EMBL/GenBank/DDBJ databases">
        <authorList>
            <person name="Seo M.-J."/>
        </authorList>
    </citation>
    <scope>NUCLEOTIDE SEQUENCE [LARGE SCALE GENOMIC DNA]</scope>
    <source>
        <strain evidence="2 3">KIGAM211</strain>
    </source>
</reference>
<proteinExistence type="predicted"/>
<feature type="region of interest" description="Disordered" evidence="1">
    <location>
        <begin position="1"/>
        <end position="20"/>
    </location>
</feature>
<organism evidence="2 3">
    <name type="scientific">Nocardioides luti</name>
    <dbReference type="NCBI Taxonomy" id="2761101"/>
    <lineage>
        <taxon>Bacteria</taxon>
        <taxon>Bacillati</taxon>
        <taxon>Actinomycetota</taxon>
        <taxon>Actinomycetes</taxon>
        <taxon>Propionibacteriales</taxon>
        <taxon>Nocardioidaceae</taxon>
        <taxon>Nocardioides</taxon>
    </lineage>
</organism>
<dbReference type="EMBL" id="JACKXE010000001">
    <property type="protein sequence ID" value="MBB6626447.1"/>
    <property type="molecule type" value="Genomic_DNA"/>
</dbReference>
<gene>
    <name evidence="2" type="ORF">H5V45_03835</name>
</gene>
<keyword evidence="3" id="KW-1185">Reference proteome</keyword>
<evidence type="ECO:0000313" key="2">
    <source>
        <dbReference type="EMBL" id="MBB6626447.1"/>
    </source>
</evidence>
<accession>A0A7X0RDW0</accession>
<comment type="caution">
    <text evidence="2">The sequence shown here is derived from an EMBL/GenBank/DDBJ whole genome shotgun (WGS) entry which is preliminary data.</text>
</comment>
<dbReference type="RefSeq" id="WP_185251722.1">
    <property type="nucleotide sequence ID" value="NZ_JACKXE010000001.1"/>
</dbReference>
<sequence>MTAAQHPTQPGRLAYDDAATPQEMSADCRAVGRHLRLERAAAAAVRPAPSIHFEDYPTEVGKREIRVSDAAARIANALHLHLD</sequence>
<dbReference type="Proteomes" id="UP000523955">
    <property type="component" value="Unassembled WGS sequence"/>
</dbReference>
<evidence type="ECO:0000313" key="3">
    <source>
        <dbReference type="Proteomes" id="UP000523955"/>
    </source>
</evidence>
<protein>
    <submittedName>
        <fullName evidence="2">Uncharacterized protein</fullName>
    </submittedName>
</protein>
<evidence type="ECO:0000256" key="1">
    <source>
        <dbReference type="SAM" id="MobiDB-lite"/>
    </source>
</evidence>